<evidence type="ECO:0000259" key="4">
    <source>
        <dbReference type="PROSITE" id="PS50893"/>
    </source>
</evidence>
<evidence type="ECO:0000313" key="6">
    <source>
        <dbReference type="Proteomes" id="UP001232725"/>
    </source>
</evidence>
<reference evidence="5 6" key="1">
    <citation type="submission" date="2023-08" db="EMBL/GenBank/DDBJ databases">
        <title>Arthrobacter horti sp. nov., isolated from forest soil.</title>
        <authorList>
            <person name="Park M."/>
        </authorList>
    </citation>
    <scope>NUCLEOTIDE SEQUENCE [LARGE SCALE GENOMIC DNA]</scope>
    <source>
        <strain evidence="5 6">YJM1</strain>
    </source>
</reference>
<gene>
    <name evidence="5" type="ORF">Q9R02_14935</name>
</gene>
<name>A0ABT9IS82_9MICC</name>
<evidence type="ECO:0000256" key="2">
    <source>
        <dbReference type="ARBA" id="ARBA00022741"/>
    </source>
</evidence>
<accession>A0ABT9IS82</accession>
<dbReference type="SUPFAM" id="SSF52540">
    <property type="entry name" value="P-loop containing nucleoside triphosphate hydrolases"/>
    <property type="match status" value="1"/>
</dbReference>
<dbReference type="InterPro" id="IPR003439">
    <property type="entry name" value="ABC_transporter-like_ATP-bd"/>
</dbReference>
<organism evidence="5 6">
    <name type="scientific">Arthrobacter horti</name>
    <dbReference type="NCBI Taxonomy" id="3068273"/>
    <lineage>
        <taxon>Bacteria</taxon>
        <taxon>Bacillati</taxon>
        <taxon>Actinomycetota</taxon>
        <taxon>Actinomycetes</taxon>
        <taxon>Micrococcales</taxon>
        <taxon>Micrococcaceae</taxon>
        <taxon>Arthrobacter</taxon>
    </lineage>
</organism>
<evidence type="ECO:0000313" key="5">
    <source>
        <dbReference type="EMBL" id="MDP5228456.1"/>
    </source>
</evidence>
<feature type="domain" description="ABC transporter" evidence="4">
    <location>
        <begin position="17"/>
        <end position="228"/>
    </location>
</feature>
<dbReference type="Gene3D" id="3.40.50.300">
    <property type="entry name" value="P-loop containing nucleotide triphosphate hydrolases"/>
    <property type="match status" value="1"/>
</dbReference>
<dbReference type="InterPro" id="IPR027417">
    <property type="entry name" value="P-loop_NTPase"/>
</dbReference>
<keyword evidence="6" id="KW-1185">Reference proteome</keyword>
<comment type="caution">
    <text evidence="5">The sequence shown here is derived from an EMBL/GenBank/DDBJ whole genome shotgun (WGS) entry which is preliminary data.</text>
</comment>
<evidence type="ECO:0000256" key="3">
    <source>
        <dbReference type="ARBA" id="ARBA00022840"/>
    </source>
</evidence>
<proteinExistence type="predicted"/>
<dbReference type="PANTHER" id="PTHR42939">
    <property type="entry name" value="ABC TRANSPORTER ATP-BINDING PROTEIN ALBC-RELATED"/>
    <property type="match status" value="1"/>
</dbReference>
<dbReference type="PROSITE" id="PS50893">
    <property type="entry name" value="ABC_TRANSPORTER_2"/>
    <property type="match status" value="1"/>
</dbReference>
<dbReference type="EMBL" id="JAVALS010000015">
    <property type="protein sequence ID" value="MDP5228456.1"/>
    <property type="molecule type" value="Genomic_DNA"/>
</dbReference>
<dbReference type="PANTHER" id="PTHR42939:SF1">
    <property type="entry name" value="ABC TRANSPORTER ATP-BINDING PROTEIN ALBC-RELATED"/>
    <property type="match status" value="1"/>
</dbReference>
<evidence type="ECO:0000256" key="1">
    <source>
        <dbReference type="ARBA" id="ARBA00022448"/>
    </source>
</evidence>
<dbReference type="GO" id="GO:0005524">
    <property type="term" value="F:ATP binding"/>
    <property type="evidence" value="ECO:0007669"/>
    <property type="project" value="UniProtKB-KW"/>
</dbReference>
<sequence length="228" mass="24228">MRDDGGAAMNDGAGLLVRASVVGVQIGERWLVRPASFQVGAGGAMALTGPNGSGKTTLLRVVLGRQVHSTGTLQRGAELDGGAHGVAAMTGPPPFYARLTVEEHLEAVEASWENTGGLALPFQDILDVLDLHRLMDQFPDELSSGERQGIGLAMALARPAALLLLDEPEQRLDTRRREAVAELIRHRLEQGTGVLMATHDSHLPALLGADVLRLRRQDEQDGPEGDGS</sequence>
<dbReference type="SMART" id="SM00382">
    <property type="entry name" value="AAA"/>
    <property type="match status" value="1"/>
</dbReference>
<dbReference type="InterPro" id="IPR003593">
    <property type="entry name" value="AAA+_ATPase"/>
</dbReference>
<protein>
    <submittedName>
        <fullName evidence="5">ATP-binding cassette domain-containing protein</fullName>
    </submittedName>
</protein>
<dbReference type="RefSeq" id="WP_305997502.1">
    <property type="nucleotide sequence ID" value="NZ_JAVALS010000015.1"/>
</dbReference>
<dbReference type="Pfam" id="PF00005">
    <property type="entry name" value="ABC_tran"/>
    <property type="match status" value="1"/>
</dbReference>
<keyword evidence="3 5" id="KW-0067">ATP-binding</keyword>
<keyword evidence="1" id="KW-0813">Transport</keyword>
<keyword evidence="2" id="KW-0547">Nucleotide-binding</keyword>
<dbReference type="Proteomes" id="UP001232725">
    <property type="component" value="Unassembled WGS sequence"/>
</dbReference>
<dbReference type="InterPro" id="IPR051782">
    <property type="entry name" value="ABC_Transporter_VariousFunc"/>
</dbReference>